<comment type="caution">
    <text evidence="9">The sequence shown here is derived from an EMBL/GenBank/DDBJ whole genome shotgun (WGS) entry which is preliminary data.</text>
</comment>
<dbReference type="OrthoDB" id="9785600at2"/>
<evidence type="ECO:0000313" key="10">
    <source>
        <dbReference type="Proteomes" id="UP000240509"/>
    </source>
</evidence>
<keyword evidence="6 7" id="KW-0472">Membrane</keyword>
<evidence type="ECO:0000256" key="1">
    <source>
        <dbReference type="ARBA" id="ARBA00004429"/>
    </source>
</evidence>
<name>A0A2T4U3M6_9BACI</name>
<evidence type="ECO:0000256" key="5">
    <source>
        <dbReference type="ARBA" id="ARBA00022989"/>
    </source>
</evidence>
<dbReference type="Proteomes" id="UP000240509">
    <property type="component" value="Unassembled WGS sequence"/>
</dbReference>
<feature type="transmembrane region" description="Helical" evidence="7">
    <location>
        <begin position="53"/>
        <end position="73"/>
    </location>
</feature>
<evidence type="ECO:0000259" key="8">
    <source>
        <dbReference type="Pfam" id="PF06808"/>
    </source>
</evidence>
<keyword evidence="5 7" id="KW-1133">Transmembrane helix</keyword>
<dbReference type="InterPro" id="IPR010656">
    <property type="entry name" value="DctM"/>
</dbReference>
<keyword evidence="10" id="KW-1185">Reference proteome</keyword>
<feature type="transmembrane region" description="Helical" evidence="7">
    <location>
        <begin position="166"/>
        <end position="191"/>
    </location>
</feature>
<feature type="domain" description="TRAP C4-dicarboxylate transport system permease DctM subunit" evidence="8">
    <location>
        <begin position="6"/>
        <end position="415"/>
    </location>
</feature>
<dbReference type="GO" id="GO:0005886">
    <property type="term" value="C:plasma membrane"/>
    <property type="evidence" value="ECO:0007669"/>
    <property type="project" value="UniProtKB-SubCell"/>
</dbReference>
<evidence type="ECO:0000256" key="3">
    <source>
        <dbReference type="ARBA" id="ARBA00022519"/>
    </source>
</evidence>
<sequence length="424" mass="45529">MLTALLAFIVLLLLRVPIALVLGIVTVLYIIISGSMGMLDTVPQRLFSGLENYSLLAISLFMLAGEIMNSGGITRRLVGFAQVLVGHFRGGLAYVNVVSNMLLASIIGSANAQIAMMSRTMVPAMEKEGYDRGFSSATTAASGLLGPIIPPSMLFIIYGVTSGTSIGAMFLAGILPGLLLGFSFVGLIAYLGYKEKWGSQRRKSLKEVSKSFFNVIPALSVPLIIILGIITGAFTPTESAAVACAVAFVTGFAFYRELQIKNIPKIMVNTAITTATVTLLIGMANVFGWLLSRERLPQEFADWMMTLTENPLVFLLLLNVFLLLVGMVLDGIAALIILVPIFMPMLATYGIDPIHFGVIICLNLAIGLLTPPIGAGLFIASSISEVRIERLTRAILPFLIVSILGLLLVTYVPQLVTWLPNLLN</sequence>
<dbReference type="NCBIfam" id="TIGR00786">
    <property type="entry name" value="dctM"/>
    <property type="match status" value="1"/>
</dbReference>
<accession>A0A2T4U3M6</accession>
<keyword evidence="4 7" id="KW-0812">Transmembrane</keyword>
<feature type="transmembrane region" description="Helical" evidence="7">
    <location>
        <begin position="391"/>
        <end position="412"/>
    </location>
</feature>
<feature type="transmembrane region" description="Helical" evidence="7">
    <location>
        <begin position="6"/>
        <end position="32"/>
    </location>
</feature>
<dbReference type="Pfam" id="PF06808">
    <property type="entry name" value="DctM"/>
    <property type="match status" value="1"/>
</dbReference>
<dbReference type="EMBL" id="PZJJ01000026">
    <property type="protein sequence ID" value="PTL38004.1"/>
    <property type="molecule type" value="Genomic_DNA"/>
</dbReference>
<keyword evidence="2" id="KW-1003">Cell membrane</keyword>
<comment type="subcellular location">
    <subcellularLocation>
        <location evidence="1">Cell inner membrane</location>
        <topology evidence="1">Multi-pass membrane protein</topology>
    </subcellularLocation>
</comment>
<feature type="transmembrane region" description="Helical" evidence="7">
    <location>
        <begin position="137"/>
        <end position="160"/>
    </location>
</feature>
<feature type="transmembrane region" description="Helical" evidence="7">
    <location>
        <begin position="332"/>
        <end position="351"/>
    </location>
</feature>
<evidence type="ECO:0000256" key="6">
    <source>
        <dbReference type="ARBA" id="ARBA00023136"/>
    </source>
</evidence>
<keyword evidence="3" id="KW-0997">Cell inner membrane</keyword>
<protein>
    <submittedName>
        <fullName evidence="9">C4-dicarboxylate ABC transporter permease</fullName>
    </submittedName>
</protein>
<evidence type="ECO:0000256" key="4">
    <source>
        <dbReference type="ARBA" id="ARBA00022692"/>
    </source>
</evidence>
<feature type="transmembrane region" description="Helical" evidence="7">
    <location>
        <begin position="240"/>
        <end position="258"/>
    </location>
</feature>
<proteinExistence type="predicted"/>
<dbReference type="PANTHER" id="PTHR33362">
    <property type="entry name" value="SIALIC ACID TRAP TRANSPORTER PERMEASE PROTEIN SIAT-RELATED"/>
    <property type="match status" value="1"/>
</dbReference>
<dbReference type="RefSeq" id="WP_107585739.1">
    <property type="nucleotide sequence ID" value="NZ_PZJJ01000026.1"/>
</dbReference>
<dbReference type="PIRSF" id="PIRSF006066">
    <property type="entry name" value="HI0050"/>
    <property type="match status" value="1"/>
</dbReference>
<dbReference type="GO" id="GO:0022857">
    <property type="term" value="F:transmembrane transporter activity"/>
    <property type="evidence" value="ECO:0007669"/>
    <property type="project" value="TreeGrafter"/>
</dbReference>
<organism evidence="9 10">
    <name type="scientific">Alkalicoccus saliphilus</name>
    <dbReference type="NCBI Taxonomy" id="200989"/>
    <lineage>
        <taxon>Bacteria</taxon>
        <taxon>Bacillati</taxon>
        <taxon>Bacillota</taxon>
        <taxon>Bacilli</taxon>
        <taxon>Bacillales</taxon>
        <taxon>Bacillaceae</taxon>
        <taxon>Alkalicoccus</taxon>
    </lineage>
</organism>
<feature type="transmembrane region" description="Helical" evidence="7">
    <location>
        <begin position="357"/>
        <end position="379"/>
    </location>
</feature>
<reference evidence="9 10" key="1">
    <citation type="submission" date="2018-03" db="EMBL/GenBank/DDBJ databases">
        <title>Alkalicoccus saliphilus sp. nov., isolated from a mineral pool.</title>
        <authorList>
            <person name="Zhao B."/>
        </authorList>
    </citation>
    <scope>NUCLEOTIDE SEQUENCE [LARGE SCALE GENOMIC DNA]</scope>
    <source>
        <strain evidence="9 10">6AG</strain>
    </source>
</reference>
<dbReference type="PANTHER" id="PTHR33362:SF2">
    <property type="entry name" value="TRAP TRANSPORTER LARGE PERMEASE PROTEIN"/>
    <property type="match status" value="1"/>
</dbReference>
<feature type="transmembrane region" description="Helical" evidence="7">
    <location>
        <begin position="212"/>
        <end position="234"/>
    </location>
</feature>
<evidence type="ECO:0000256" key="7">
    <source>
        <dbReference type="SAM" id="Phobius"/>
    </source>
</evidence>
<gene>
    <name evidence="9" type="ORF">C6Y45_13390</name>
</gene>
<feature type="transmembrane region" description="Helical" evidence="7">
    <location>
        <begin position="270"/>
        <end position="291"/>
    </location>
</feature>
<feature type="transmembrane region" description="Helical" evidence="7">
    <location>
        <begin position="93"/>
        <end position="116"/>
    </location>
</feature>
<evidence type="ECO:0000313" key="9">
    <source>
        <dbReference type="EMBL" id="PTL38004.1"/>
    </source>
</evidence>
<evidence type="ECO:0000256" key="2">
    <source>
        <dbReference type="ARBA" id="ARBA00022475"/>
    </source>
</evidence>
<dbReference type="AlphaFoldDB" id="A0A2T4U3M6"/>
<dbReference type="InterPro" id="IPR004681">
    <property type="entry name" value="TRAP_DctM"/>
</dbReference>
<feature type="transmembrane region" description="Helical" evidence="7">
    <location>
        <begin position="303"/>
        <end position="325"/>
    </location>
</feature>